<dbReference type="GO" id="GO:0006032">
    <property type="term" value="P:chitin catabolic process"/>
    <property type="evidence" value="ECO:0007669"/>
    <property type="project" value="TreeGrafter"/>
</dbReference>
<dbReference type="InterPro" id="IPR001223">
    <property type="entry name" value="Glyco_hydro18_cat"/>
</dbReference>
<feature type="transmembrane region" description="Helical" evidence="1">
    <location>
        <begin position="218"/>
        <end position="240"/>
    </location>
</feature>
<dbReference type="Pfam" id="PF00704">
    <property type="entry name" value="Glyco_hydro_18"/>
    <property type="match status" value="1"/>
</dbReference>
<dbReference type="Proteomes" id="UP001283361">
    <property type="component" value="Unassembled WGS sequence"/>
</dbReference>
<evidence type="ECO:0000313" key="3">
    <source>
        <dbReference type="EMBL" id="KAK3778036.1"/>
    </source>
</evidence>
<dbReference type="GO" id="GO:0005975">
    <property type="term" value="P:carbohydrate metabolic process"/>
    <property type="evidence" value="ECO:0007669"/>
    <property type="project" value="InterPro"/>
</dbReference>
<name>A0AAE1DP81_9GAST</name>
<feature type="domain" description="GH18" evidence="2">
    <location>
        <begin position="295"/>
        <end position="533"/>
    </location>
</feature>
<dbReference type="PANTHER" id="PTHR11177:SF144">
    <property type="entry name" value="CHITINASE 5"/>
    <property type="match status" value="1"/>
</dbReference>
<evidence type="ECO:0000313" key="4">
    <source>
        <dbReference type="Proteomes" id="UP001283361"/>
    </source>
</evidence>
<organism evidence="3 4">
    <name type="scientific">Elysia crispata</name>
    <name type="common">lettuce slug</name>
    <dbReference type="NCBI Taxonomy" id="231223"/>
    <lineage>
        <taxon>Eukaryota</taxon>
        <taxon>Metazoa</taxon>
        <taxon>Spiralia</taxon>
        <taxon>Lophotrochozoa</taxon>
        <taxon>Mollusca</taxon>
        <taxon>Gastropoda</taxon>
        <taxon>Heterobranchia</taxon>
        <taxon>Euthyneura</taxon>
        <taxon>Panpulmonata</taxon>
        <taxon>Sacoglossa</taxon>
        <taxon>Placobranchoidea</taxon>
        <taxon>Plakobranchidae</taxon>
        <taxon>Elysia</taxon>
    </lineage>
</organism>
<sequence>MYLYFLQQLGCEPPQPEVFLHLYTCISSSNWAVYLLSLRCFSIYIPVLPPATGLCTCSACGVSPSIYLYFLQQLGCVLAPPVGFLHLYTCISFSNWAVYLLCLWGFSIYIPVFPPQLGCVPPQPEVFLHLYTCISSSNWAVYLLSLRCFSIYIPVLPPATVTIYIPVFPPSTGLCSCSACGVSPSIYLYFLQQLGCVPAPPVGFLHLCTCISSSNWPVYLLSLSNLAVFLLRLWGFYIYIPVFSPATWLCSCSACGVSPSIYLYFLQQLGCVPAPPVGFLHLYTCISSSNWAVFLLRLWGFDGLAVRWPPTAGPERLQKLLILLNSRFNEEFRSSKRGMRGQLERLKIAVLMDMNRGDWLRIYDMNSISSIVDQVTLEPVPSTSDQDGNVTRITQPLHSMTSAAQSGPGVPAGVRLSIDEAIQMVVSSGVIRSKVNVAISLTGVEFRLKDPTNHSIGAETIGLTGPSRIFYFDMCSFINHAQLSRASSSDKSPYWYSGDRWVSGEDEESIAQKIEYLKRKSIGGVALFSQSEDDFSGKFCNRGKFPLSFKVFEDSNINSNRRLLLPWQRYCSGQSPLRVKARWCLGLHTVVTMVVVLWGCMPW</sequence>
<dbReference type="InterPro" id="IPR029070">
    <property type="entry name" value="Chitinase_insertion_sf"/>
</dbReference>
<gene>
    <name evidence="3" type="ORF">RRG08_009108</name>
</gene>
<dbReference type="PANTHER" id="PTHR11177">
    <property type="entry name" value="CHITINASE"/>
    <property type="match status" value="1"/>
</dbReference>
<keyword evidence="4" id="KW-1185">Reference proteome</keyword>
<reference evidence="3" key="1">
    <citation type="journal article" date="2023" name="G3 (Bethesda)">
        <title>A reference genome for the long-term kleptoplast-retaining sea slug Elysia crispata morphotype clarki.</title>
        <authorList>
            <person name="Eastman K.E."/>
            <person name="Pendleton A.L."/>
            <person name="Shaikh M.A."/>
            <person name="Suttiyut T."/>
            <person name="Ogas R."/>
            <person name="Tomko P."/>
            <person name="Gavelis G."/>
            <person name="Widhalm J.R."/>
            <person name="Wisecaver J.H."/>
        </authorList>
    </citation>
    <scope>NUCLEOTIDE SEQUENCE</scope>
    <source>
        <strain evidence="3">ECLA1</strain>
    </source>
</reference>
<dbReference type="InterPro" id="IPR016024">
    <property type="entry name" value="ARM-type_fold"/>
</dbReference>
<keyword evidence="1" id="KW-1133">Transmembrane helix</keyword>
<dbReference type="Gene3D" id="3.20.20.80">
    <property type="entry name" value="Glycosidases"/>
    <property type="match status" value="1"/>
</dbReference>
<keyword evidence="1" id="KW-0472">Membrane</keyword>
<dbReference type="Gene3D" id="3.10.50.10">
    <property type="match status" value="1"/>
</dbReference>
<keyword evidence="1" id="KW-0812">Transmembrane</keyword>
<dbReference type="AlphaFoldDB" id="A0AAE1DP81"/>
<feature type="transmembrane region" description="Helical" evidence="1">
    <location>
        <begin position="82"/>
        <end position="106"/>
    </location>
</feature>
<feature type="transmembrane region" description="Helical" evidence="1">
    <location>
        <begin position="126"/>
        <end position="144"/>
    </location>
</feature>
<dbReference type="SUPFAM" id="SSF48371">
    <property type="entry name" value="ARM repeat"/>
    <property type="match status" value="1"/>
</dbReference>
<protein>
    <recommendedName>
        <fullName evidence="2">GH18 domain-containing protein</fullName>
    </recommendedName>
</protein>
<dbReference type="InterPro" id="IPR050314">
    <property type="entry name" value="Glycosyl_Hydrlase_18"/>
</dbReference>
<proteinExistence type="predicted"/>
<comment type="caution">
    <text evidence="3">The sequence shown here is derived from an EMBL/GenBank/DDBJ whole genome shotgun (WGS) entry which is preliminary data.</text>
</comment>
<dbReference type="GO" id="GO:0004568">
    <property type="term" value="F:chitinase activity"/>
    <property type="evidence" value="ECO:0007669"/>
    <property type="project" value="TreeGrafter"/>
</dbReference>
<evidence type="ECO:0000256" key="1">
    <source>
        <dbReference type="SAM" id="Phobius"/>
    </source>
</evidence>
<dbReference type="SUPFAM" id="SSF51445">
    <property type="entry name" value="(Trans)glycosidases"/>
    <property type="match status" value="1"/>
</dbReference>
<dbReference type="GO" id="GO:0005576">
    <property type="term" value="C:extracellular region"/>
    <property type="evidence" value="ECO:0007669"/>
    <property type="project" value="TreeGrafter"/>
</dbReference>
<dbReference type="GO" id="GO:0008061">
    <property type="term" value="F:chitin binding"/>
    <property type="evidence" value="ECO:0007669"/>
    <property type="project" value="TreeGrafter"/>
</dbReference>
<accession>A0AAE1DP81</accession>
<dbReference type="InterPro" id="IPR017853">
    <property type="entry name" value="GH"/>
</dbReference>
<dbReference type="EMBL" id="JAWDGP010003036">
    <property type="protein sequence ID" value="KAK3778036.1"/>
    <property type="molecule type" value="Genomic_DNA"/>
</dbReference>
<evidence type="ECO:0000259" key="2">
    <source>
        <dbReference type="Pfam" id="PF00704"/>
    </source>
</evidence>
<feature type="transmembrane region" description="Helical" evidence="1">
    <location>
        <begin position="246"/>
        <end position="265"/>
    </location>
</feature>